<evidence type="ECO:0008006" key="3">
    <source>
        <dbReference type="Google" id="ProtNLM"/>
    </source>
</evidence>
<organism evidence="1 2">
    <name type="scientific">Auraticoccus monumenti</name>
    <dbReference type="NCBI Taxonomy" id="675864"/>
    <lineage>
        <taxon>Bacteria</taxon>
        <taxon>Bacillati</taxon>
        <taxon>Actinomycetota</taxon>
        <taxon>Actinomycetes</taxon>
        <taxon>Propionibacteriales</taxon>
        <taxon>Propionibacteriaceae</taxon>
        <taxon>Auraticoccus</taxon>
    </lineage>
</organism>
<dbReference type="Proteomes" id="UP000198546">
    <property type="component" value="Chromosome i"/>
</dbReference>
<proteinExistence type="predicted"/>
<keyword evidence="2" id="KW-1185">Reference proteome</keyword>
<dbReference type="STRING" id="675864.SAMN04489747_2253"/>
<dbReference type="AlphaFoldDB" id="A0A1G6ZDV9"/>
<evidence type="ECO:0000313" key="1">
    <source>
        <dbReference type="EMBL" id="SDE00397.1"/>
    </source>
</evidence>
<accession>A0A1G6ZDV9</accession>
<dbReference type="InterPro" id="IPR014719">
    <property type="entry name" value="Ribosomal_bL12_C/ClpS-like"/>
</dbReference>
<protein>
    <recommendedName>
        <fullName evidence="3">Ribosomal protein L7/L12 C-terminal domain-containing protein</fullName>
    </recommendedName>
</protein>
<dbReference type="RefSeq" id="WP_090593463.1">
    <property type="nucleotide sequence ID" value="NZ_LT629688.1"/>
</dbReference>
<name>A0A1G6ZDV9_9ACTN</name>
<evidence type="ECO:0000313" key="2">
    <source>
        <dbReference type="Proteomes" id="UP000198546"/>
    </source>
</evidence>
<dbReference type="EMBL" id="LT629688">
    <property type="protein sequence ID" value="SDE00397.1"/>
    <property type="molecule type" value="Genomic_DNA"/>
</dbReference>
<reference evidence="1 2" key="1">
    <citation type="submission" date="2016-10" db="EMBL/GenBank/DDBJ databases">
        <authorList>
            <person name="de Groot N.N."/>
        </authorList>
    </citation>
    <scope>NUCLEOTIDE SEQUENCE [LARGE SCALE GENOMIC DNA]</scope>
    <source>
        <strain evidence="1 2">MON 2.2</strain>
    </source>
</reference>
<gene>
    <name evidence="1" type="ORF">SAMN04489747_2253</name>
</gene>
<dbReference type="Gene3D" id="3.30.1390.10">
    <property type="match status" value="1"/>
</dbReference>
<dbReference type="OrthoDB" id="3534574at2"/>
<sequence>MAFLDWADRREVERLRSRVNQLEAVVQELCRRAELDPGPLLQQGPVVSERVRRLAADGRRIEAIKTYRQETSAGLAEAKDVVDRL</sequence>